<dbReference type="Gene3D" id="4.10.240.10">
    <property type="entry name" value="Zn(2)-C6 fungal-type DNA-binding domain"/>
    <property type="match status" value="1"/>
</dbReference>
<comment type="caution">
    <text evidence="8">The sequence shown here is derived from an EMBL/GenBank/DDBJ whole genome shotgun (WGS) entry which is preliminary data.</text>
</comment>
<evidence type="ECO:0000256" key="2">
    <source>
        <dbReference type="ARBA" id="ARBA00023015"/>
    </source>
</evidence>
<evidence type="ECO:0000256" key="4">
    <source>
        <dbReference type="ARBA" id="ARBA00023163"/>
    </source>
</evidence>
<organism evidence="8 9">
    <name type="scientific">Aspergillus keveii</name>
    <dbReference type="NCBI Taxonomy" id="714993"/>
    <lineage>
        <taxon>Eukaryota</taxon>
        <taxon>Fungi</taxon>
        <taxon>Dikarya</taxon>
        <taxon>Ascomycota</taxon>
        <taxon>Pezizomycotina</taxon>
        <taxon>Eurotiomycetes</taxon>
        <taxon>Eurotiomycetidae</taxon>
        <taxon>Eurotiales</taxon>
        <taxon>Aspergillaceae</taxon>
        <taxon>Aspergillus</taxon>
        <taxon>Aspergillus subgen. Nidulantes</taxon>
    </lineage>
</organism>
<name>A0ABR4G8A7_9EURO</name>
<feature type="compositionally biased region" description="Polar residues" evidence="6">
    <location>
        <begin position="1"/>
        <end position="19"/>
    </location>
</feature>
<keyword evidence="5" id="KW-0539">Nucleus</keyword>
<protein>
    <submittedName>
        <fullName evidence="8">Fungal-specific transcription factor domain-containing protein</fullName>
    </submittedName>
</protein>
<evidence type="ECO:0000313" key="8">
    <source>
        <dbReference type="EMBL" id="KAL2795241.1"/>
    </source>
</evidence>
<dbReference type="Pfam" id="PF04082">
    <property type="entry name" value="Fungal_trans"/>
    <property type="match status" value="1"/>
</dbReference>
<dbReference type="SUPFAM" id="SSF57701">
    <property type="entry name" value="Zn2/Cys6 DNA-binding domain"/>
    <property type="match status" value="1"/>
</dbReference>
<feature type="region of interest" description="Disordered" evidence="6">
    <location>
        <begin position="1"/>
        <end position="33"/>
    </location>
</feature>
<dbReference type="Pfam" id="PF00172">
    <property type="entry name" value="Zn_clus"/>
    <property type="match status" value="1"/>
</dbReference>
<evidence type="ECO:0000256" key="5">
    <source>
        <dbReference type="ARBA" id="ARBA00023242"/>
    </source>
</evidence>
<dbReference type="PANTHER" id="PTHR46910">
    <property type="entry name" value="TRANSCRIPTION FACTOR PDR1"/>
    <property type="match status" value="1"/>
</dbReference>
<dbReference type="InterPro" id="IPR007219">
    <property type="entry name" value="XnlR_reg_dom"/>
</dbReference>
<feature type="compositionally biased region" description="Basic residues" evidence="6">
    <location>
        <begin position="23"/>
        <end position="33"/>
    </location>
</feature>
<dbReference type="InterPro" id="IPR050987">
    <property type="entry name" value="AtrR-like"/>
</dbReference>
<accession>A0ABR4G8A7</accession>
<keyword evidence="4" id="KW-0804">Transcription</keyword>
<gene>
    <name evidence="8" type="ORF">BJX66DRAFT_337026</name>
</gene>
<dbReference type="SMART" id="SM00906">
    <property type="entry name" value="Fungal_trans"/>
    <property type="match status" value="1"/>
</dbReference>
<keyword evidence="1" id="KW-0479">Metal-binding</keyword>
<dbReference type="PANTHER" id="PTHR46910:SF11">
    <property type="entry name" value="ZN(2)-C6 FUNGAL-TYPE DOMAIN-CONTAINING PROTEIN"/>
    <property type="match status" value="1"/>
</dbReference>
<dbReference type="EMBL" id="JBFTWV010000036">
    <property type="protein sequence ID" value="KAL2795241.1"/>
    <property type="molecule type" value="Genomic_DNA"/>
</dbReference>
<evidence type="ECO:0000256" key="1">
    <source>
        <dbReference type="ARBA" id="ARBA00022723"/>
    </source>
</evidence>
<dbReference type="CDD" id="cd00067">
    <property type="entry name" value="GAL4"/>
    <property type="match status" value="1"/>
</dbReference>
<dbReference type="InterPro" id="IPR036864">
    <property type="entry name" value="Zn2-C6_fun-type_DNA-bd_sf"/>
</dbReference>
<keyword evidence="2" id="KW-0805">Transcription regulation</keyword>
<dbReference type="CDD" id="cd12148">
    <property type="entry name" value="fungal_TF_MHR"/>
    <property type="match status" value="1"/>
</dbReference>
<feature type="domain" description="Zn(2)-C6 fungal-type" evidence="7">
    <location>
        <begin position="37"/>
        <end position="66"/>
    </location>
</feature>
<keyword evidence="3" id="KW-0238">DNA-binding</keyword>
<dbReference type="SMART" id="SM00066">
    <property type="entry name" value="GAL4"/>
    <property type="match status" value="1"/>
</dbReference>
<evidence type="ECO:0000313" key="9">
    <source>
        <dbReference type="Proteomes" id="UP001610563"/>
    </source>
</evidence>
<proteinExistence type="predicted"/>
<feature type="region of interest" description="Disordered" evidence="6">
    <location>
        <begin position="75"/>
        <end position="110"/>
    </location>
</feature>
<evidence type="ECO:0000256" key="3">
    <source>
        <dbReference type="ARBA" id="ARBA00023125"/>
    </source>
</evidence>
<sequence length="628" mass="70384">MASTNHATSQQPPDCNENSRLGHGTKPRSKAKYAQRACTECQRRRIRCQGGPPCVRCEFRGVPCVVRDRPYRAFKGRKPRKTTHVEESQTVPSAVEGESHTNFVTDAPITPATWDPADAALDSIMDGPFTYQDEMLSSGFPSMMTADDWAMLDAGSLILFSGDFADTDLYAQDMHSPITPITPTLPPCPLGKTPQSSIVADGLRQSSFYSLMQEDGILPAKAECDVLLEQFFSLVHILDPFLHEPSIWEGYQKLWAQGPVSPPGGHKTRPDGGLLTAVVLLCLANTECYPPCRPNIPEPGRVLCDAALQLLRPVLDPCGNHPVSLEGIQALVLLALYYLRRGRNTPAQRILAQAITCVHSIGLHQEALYKDLPLFEAQMYRRVWWEIFALDRRISLETGMPYVIQPSNVTTEHPGDLSDQWLEEQRTLAVVSPGFRETNRQTSSSTHTNVAYLRAMIPYAEVIGHAWQALHGTPTRQRQPHQAPGVQMDTMIDTAQKRIPHSLVYDPSLPFYEQFPSRNRAQIIQATLLHMRYLFLRLRIRLPNFFSFSQRGNLFKCDESKCLQLAATTIKQFANIPPEYGLPIARYLINAIAVIANQGLRDFDVQKSYHGVLNMAIQTLNAYREHGE</sequence>
<dbReference type="PROSITE" id="PS50048">
    <property type="entry name" value="ZN2_CY6_FUNGAL_2"/>
    <property type="match status" value="1"/>
</dbReference>
<dbReference type="InterPro" id="IPR001138">
    <property type="entry name" value="Zn2Cys6_DnaBD"/>
</dbReference>
<keyword evidence="9" id="KW-1185">Reference proteome</keyword>
<evidence type="ECO:0000256" key="6">
    <source>
        <dbReference type="SAM" id="MobiDB-lite"/>
    </source>
</evidence>
<dbReference type="Proteomes" id="UP001610563">
    <property type="component" value="Unassembled WGS sequence"/>
</dbReference>
<reference evidence="8 9" key="1">
    <citation type="submission" date="2024-07" db="EMBL/GenBank/DDBJ databases">
        <title>Section-level genome sequencing and comparative genomics of Aspergillus sections Usti and Cavernicolus.</title>
        <authorList>
            <consortium name="Lawrence Berkeley National Laboratory"/>
            <person name="Nybo J.L."/>
            <person name="Vesth T.C."/>
            <person name="Theobald S."/>
            <person name="Frisvad J.C."/>
            <person name="Larsen T.O."/>
            <person name="Kjaerboelling I."/>
            <person name="Rothschild-Mancinelli K."/>
            <person name="Lyhne E.K."/>
            <person name="Kogle M.E."/>
            <person name="Barry K."/>
            <person name="Clum A."/>
            <person name="Na H."/>
            <person name="Ledsgaard L."/>
            <person name="Lin J."/>
            <person name="Lipzen A."/>
            <person name="Kuo A."/>
            <person name="Riley R."/>
            <person name="Mondo S."/>
            <person name="Labutti K."/>
            <person name="Haridas S."/>
            <person name="Pangalinan J."/>
            <person name="Salamov A.A."/>
            <person name="Simmons B.A."/>
            <person name="Magnuson J.K."/>
            <person name="Chen J."/>
            <person name="Drula E."/>
            <person name="Henrissat B."/>
            <person name="Wiebenga A."/>
            <person name="Lubbers R.J."/>
            <person name="Gomes A.C."/>
            <person name="Makela M.R."/>
            <person name="Stajich J."/>
            <person name="Grigoriev I.V."/>
            <person name="Mortensen U.H."/>
            <person name="De Vries R.P."/>
            <person name="Baker S.E."/>
            <person name="Andersen M.R."/>
        </authorList>
    </citation>
    <scope>NUCLEOTIDE SEQUENCE [LARGE SCALE GENOMIC DNA]</scope>
    <source>
        <strain evidence="8 9">CBS 209.92</strain>
    </source>
</reference>
<evidence type="ECO:0000259" key="7">
    <source>
        <dbReference type="PROSITE" id="PS50048"/>
    </source>
</evidence>